<keyword evidence="2" id="KW-0520">NAD</keyword>
<dbReference type="Proteomes" id="UP000005444">
    <property type="component" value="Chromosome"/>
</dbReference>
<dbReference type="GO" id="GO:0051287">
    <property type="term" value="F:NAD binding"/>
    <property type="evidence" value="ECO:0007669"/>
    <property type="project" value="InterPro"/>
</dbReference>
<keyword evidence="5" id="KW-1185">Reference proteome</keyword>
<evidence type="ECO:0000313" key="4">
    <source>
        <dbReference type="EMBL" id="AEV95962.1"/>
    </source>
</evidence>
<organism evidence="4 5">
    <name type="scientific">Pediococcus claussenii (strain ATCC BAA-344 / DSM 14800 / JCM 18046 / KCTC 3811 / LMG 21948 / P06)</name>
    <dbReference type="NCBI Taxonomy" id="701521"/>
    <lineage>
        <taxon>Bacteria</taxon>
        <taxon>Bacillati</taxon>
        <taxon>Bacillota</taxon>
        <taxon>Bacilli</taxon>
        <taxon>Lactobacillales</taxon>
        <taxon>Lactobacillaceae</taxon>
        <taxon>Pediococcus</taxon>
    </lineage>
</organism>
<dbReference type="PATRIC" id="fig|701521.8.peg.1650"/>
<keyword evidence="1" id="KW-0560">Oxidoreductase</keyword>
<dbReference type="PANTHER" id="PTHR43333">
    <property type="entry name" value="2-HACID_DH_C DOMAIN-CONTAINING PROTEIN"/>
    <property type="match status" value="1"/>
</dbReference>
<dbReference type="Pfam" id="PF02826">
    <property type="entry name" value="2-Hacid_dh_C"/>
    <property type="match status" value="1"/>
</dbReference>
<sequence>MNILTRYPIHEDDLKKLKQLTETRVIQSSEVTSQEKLEIDVIFGWDDVAKEILNNPQNRVKFIQTYSAGVDYLPQKLILDQDIMVANSSGIHGKYIAQMVLGYLLAFSRGIQPSMVSASQHKWSHLEIREKMFALEDATALVFGTGHIGSSVGELLQQFGVKTVGVNHSGQSKNGFDDAIKVTNYQKLLAKSDIVINTMPLTGETVHFFDNKFFNNMNANGIFINVGRGASVETNDLSTVLKEGRLRGAALDVVESEPLGTNSPLWSLSNVILTPHISGTIPHLRRKLFAILFENLQSLQATGKINRNVIDIHRGY</sequence>
<feature type="domain" description="D-isomer specific 2-hydroxyacid dehydrogenase NAD-binding" evidence="3">
    <location>
        <begin position="102"/>
        <end position="278"/>
    </location>
</feature>
<dbReference type="SUPFAM" id="SSF51735">
    <property type="entry name" value="NAD(P)-binding Rossmann-fold domains"/>
    <property type="match status" value="1"/>
</dbReference>
<dbReference type="HOGENOM" id="CLU_751933_0_0_9"/>
<evidence type="ECO:0000256" key="1">
    <source>
        <dbReference type="ARBA" id="ARBA00023002"/>
    </source>
</evidence>
<dbReference type="EMBL" id="CP003137">
    <property type="protein sequence ID" value="AEV95962.1"/>
    <property type="molecule type" value="Genomic_DNA"/>
</dbReference>
<dbReference type="GO" id="GO:0016616">
    <property type="term" value="F:oxidoreductase activity, acting on the CH-OH group of donors, NAD or NADP as acceptor"/>
    <property type="evidence" value="ECO:0007669"/>
    <property type="project" value="InterPro"/>
</dbReference>
<gene>
    <name evidence="4" type="ordered locus">PECL_1748</name>
</gene>
<dbReference type="Gene3D" id="3.40.50.720">
    <property type="entry name" value="NAD(P)-binding Rossmann-like Domain"/>
    <property type="match status" value="2"/>
</dbReference>
<proteinExistence type="predicted"/>
<accession>G8PBH3</accession>
<protein>
    <submittedName>
        <fullName evidence="4">D-isomer specific 2-hydroxyacid dehydrogenase, NAD binding domain protein</fullName>
    </submittedName>
</protein>
<reference evidence="4 5" key="1">
    <citation type="journal article" date="2012" name="J. Bacteriol.">
        <title>Complete Genome Sequence of the Beer Spoilage Organism Pediococcus claussenii ATCC BAA-344T.</title>
        <authorList>
            <person name="Pittet V."/>
            <person name="Abegunde T."/>
            <person name="Marfleet T."/>
            <person name="Haakensen M."/>
            <person name="Morrow K."/>
            <person name="Jayaprakash T."/>
            <person name="Schroeder K."/>
            <person name="Trost B."/>
            <person name="Byrns S."/>
            <person name="Bergsveinson J."/>
            <person name="Kusalik A."/>
            <person name="Ziola B."/>
        </authorList>
    </citation>
    <scope>NUCLEOTIDE SEQUENCE [LARGE SCALE GENOMIC DNA]</scope>
    <source>
        <strain evidence="4 5">ATCC BAA-344</strain>
    </source>
</reference>
<dbReference type="RefSeq" id="WP_014216156.1">
    <property type="nucleotide sequence ID" value="NC_016605.1"/>
</dbReference>
<dbReference type="eggNOG" id="COG0111">
    <property type="taxonomic scope" value="Bacteria"/>
</dbReference>
<dbReference type="InterPro" id="IPR006140">
    <property type="entry name" value="D-isomer_DH_NAD-bd"/>
</dbReference>
<evidence type="ECO:0000256" key="2">
    <source>
        <dbReference type="ARBA" id="ARBA00023027"/>
    </source>
</evidence>
<dbReference type="SUPFAM" id="SSF52283">
    <property type="entry name" value="Formate/glycerate dehydrogenase catalytic domain-like"/>
    <property type="match status" value="1"/>
</dbReference>
<name>G8PBH3_PEDCP</name>
<dbReference type="InterPro" id="IPR036291">
    <property type="entry name" value="NAD(P)-bd_dom_sf"/>
</dbReference>
<dbReference type="PANTHER" id="PTHR43333:SF1">
    <property type="entry name" value="D-ISOMER SPECIFIC 2-HYDROXYACID DEHYDROGENASE NAD-BINDING DOMAIN-CONTAINING PROTEIN"/>
    <property type="match status" value="1"/>
</dbReference>
<evidence type="ECO:0000313" key="5">
    <source>
        <dbReference type="Proteomes" id="UP000005444"/>
    </source>
</evidence>
<dbReference type="KEGG" id="pce:PECL_1748"/>
<dbReference type="AlphaFoldDB" id="G8PBH3"/>
<dbReference type="STRING" id="701521.PECL_1748"/>
<evidence type="ECO:0000259" key="3">
    <source>
        <dbReference type="Pfam" id="PF02826"/>
    </source>
</evidence>